<reference evidence="1" key="1">
    <citation type="submission" date="2021-04" db="EMBL/GenBank/DDBJ databases">
        <title>Sequencing of actinobacteria type strains.</title>
        <authorList>
            <person name="Nguyen G.-S."/>
            <person name="Wentzel A."/>
        </authorList>
    </citation>
    <scope>NUCLEOTIDE SEQUENCE</scope>
    <source>
        <strain evidence="1">DSM 42095</strain>
    </source>
</reference>
<organism evidence="1 2">
    <name type="scientific">Streptomyces daliensis</name>
    <dbReference type="NCBI Taxonomy" id="299421"/>
    <lineage>
        <taxon>Bacteria</taxon>
        <taxon>Bacillati</taxon>
        <taxon>Actinomycetota</taxon>
        <taxon>Actinomycetes</taxon>
        <taxon>Kitasatosporales</taxon>
        <taxon>Streptomycetaceae</taxon>
        <taxon>Streptomyces</taxon>
    </lineage>
</organism>
<accession>A0A8T4J5R5</accession>
<dbReference type="EMBL" id="JAGSMN010001595">
    <property type="protein sequence ID" value="MBR7678582.1"/>
    <property type="molecule type" value="Genomic_DNA"/>
</dbReference>
<gene>
    <name evidence="1" type="ORF">KDA82_37600</name>
</gene>
<feature type="non-terminal residue" evidence="1">
    <location>
        <position position="71"/>
    </location>
</feature>
<dbReference type="Proteomes" id="UP000675554">
    <property type="component" value="Unassembled WGS sequence"/>
</dbReference>
<feature type="non-terminal residue" evidence="1">
    <location>
        <position position="1"/>
    </location>
</feature>
<dbReference type="Gene3D" id="3.40.190.10">
    <property type="entry name" value="Periplasmic binding protein-like II"/>
    <property type="match status" value="1"/>
</dbReference>
<proteinExistence type="predicted"/>
<dbReference type="AlphaFoldDB" id="A0A8T4J5R5"/>
<protein>
    <submittedName>
        <fullName evidence="1">LysR family transcriptional regulator</fullName>
    </submittedName>
</protein>
<evidence type="ECO:0000313" key="2">
    <source>
        <dbReference type="Proteomes" id="UP000675554"/>
    </source>
</evidence>
<comment type="caution">
    <text evidence="1">The sequence shown here is derived from an EMBL/GenBank/DDBJ whole genome shotgun (WGS) entry which is preliminary data.</text>
</comment>
<name>A0A8T4J5R5_9ACTN</name>
<keyword evidence="2" id="KW-1185">Reference proteome</keyword>
<evidence type="ECO:0000313" key="1">
    <source>
        <dbReference type="EMBL" id="MBR7678582.1"/>
    </source>
</evidence>
<sequence length="71" mass="7250">LVRYERVAVLLPEGHALAGAAEVPLAALAGETLYAGAGNDGTAEWTDYARALFAGRGIGLAPPFPKIDGEA</sequence>